<dbReference type="OrthoDB" id="2797568at2759"/>
<feature type="domain" description="Fungal-type protein kinase" evidence="2">
    <location>
        <begin position="274"/>
        <end position="356"/>
    </location>
</feature>
<evidence type="ECO:0000256" key="1">
    <source>
        <dbReference type="SAM" id="MobiDB-lite"/>
    </source>
</evidence>
<evidence type="ECO:0000313" key="4">
    <source>
        <dbReference type="Proteomes" id="UP000308730"/>
    </source>
</evidence>
<proteinExistence type="predicted"/>
<reference evidence="3 4" key="1">
    <citation type="submission" date="2019-02" db="EMBL/GenBank/DDBJ databases">
        <title>Genome sequencing of the rare red list fungi Antrodiella citrinella (Flaviporus citrinellus).</title>
        <authorList>
            <person name="Buettner E."/>
            <person name="Kellner H."/>
        </authorList>
    </citation>
    <scope>NUCLEOTIDE SEQUENCE [LARGE SCALE GENOMIC DNA]</scope>
    <source>
        <strain evidence="3 4">DSM 108506</strain>
    </source>
</reference>
<dbReference type="PANTHER" id="PTHR38248">
    <property type="entry name" value="FUNK1 6"/>
    <property type="match status" value="1"/>
</dbReference>
<evidence type="ECO:0000313" key="3">
    <source>
        <dbReference type="EMBL" id="THH31465.1"/>
    </source>
</evidence>
<feature type="region of interest" description="Disordered" evidence="1">
    <location>
        <begin position="1"/>
        <end position="25"/>
    </location>
</feature>
<keyword evidence="4" id="KW-1185">Reference proteome</keyword>
<feature type="compositionally biased region" description="Low complexity" evidence="1">
    <location>
        <begin position="8"/>
        <end position="22"/>
    </location>
</feature>
<dbReference type="Pfam" id="PF17667">
    <property type="entry name" value="Pkinase_fungal"/>
    <property type="match status" value="2"/>
</dbReference>
<comment type="caution">
    <text evidence="3">The sequence shown here is derived from an EMBL/GenBank/DDBJ whole genome shotgun (WGS) entry which is preliminary data.</text>
</comment>
<dbReference type="Proteomes" id="UP000308730">
    <property type="component" value="Unassembled WGS sequence"/>
</dbReference>
<dbReference type="EMBL" id="SGPM01000046">
    <property type="protein sequence ID" value="THH31465.1"/>
    <property type="molecule type" value="Genomic_DNA"/>
</dbReference>
<accession>A0A4S4MZM9</accession>
<name>A0A4S4MZM9_9APHY</name>
<dbReference type="PANTHER" id="PTHR38248:SF2">
    <property type="entry name" value="FUNK1 11"/>
    <property type="match status" value="1"/>
</dbReference>
<dbReference type="AlphaFoldDB" id="A0A4S4MZM9"/>
<feature type="domain" description="Fungal-type protein kinase" evidence="2">
    <location>
        <begin position="437"/>
        <end position="634"/>
    </location>
</feature>
<protein>
    <recommendedName>
        <fullName evidence="2">Fungal-type protein kinase domain-containing protein</fullName>
    </recommendedName>
</protein>
<organism evidence="3 4">
    <name type="scientific">Antrodiella citrinella</name>
    <dbReference type="NCBI Taxonomy" id="2447956"/>
    <lineage>
        <taxon>Eukaryota</taxon>
        <taxon>Fungi</taxon>
        <taxon>Dikarya</taxon>
        <taxon>Basidiomycota</taxon>
        <taxon>Agaricomycotina</taxon>
        <taxon>Agaricomycetes</taxon>
        <taxon>Polyporales</taxon>
        <taxon>Steccherinaceae</taxon>
        <taxon>Antrodiella</taxon>
    </lineage>
</organism>
<gene>
    <name evidence="3" type="ORF">EUX98_g2729</name>
</gene>
<evidence type="ECO:0000259" key="2">
    <source>
        <dbReference type="Pfam" id="PF17667"/>
    </source>
</evidence>
<dbReference type="InterPro" id="IPR040976">
    <property type="entry name" value="Pkinase_fungal"/>
</dbReference>
<sequence>MSSLTIATETPVSSGPTSPSTPILGTVPDVQLPLSQDHTKPNQPSIRRRLQGKIIRDIDVPEFIYYVWGFDQSMIRSCTASSSSLSPSPSQSQASSSITIRASFLNKYAHSLSLNDFPGFLKSSAVILAIVSDVRAQLELPADGLPHGQFYSRDAQDGQNEEGQRDMPAVVFSPQWDDEWDMVGTFIHVTKKDLLAGDVKNNVVVEVGQYKCLPQFSCSPPSVFCYDKSPNYIPFKTSPRKRVNLLAPESMDVDTIHRKADLEPLSDDELDAAQHIFSLLHNGMRSFASGVDIHNTTVTLYYGDHSGLIKSQSFDFMERPDLLVLVVAAISSAHSTALGFLPSLHILENKGEIEVEGSKIKIPLAFDADRRVSGPWRFVVDTSDSSGRKVTYAGDAVARWNAIIPVRALKCDNAPALSPETDLVYTYGWEDSTHVAEDETIVDVRATLREKKLKALNHIVELICSASALDSTAGLPRAFLGEVEGAFTRVFRSMVLVDYQPIASLATGADFKQVVVDGLRAHHWVWQYAAVLHRNITSDSIKYYIRDDRVVGVLCNFDKARPRADIQEDLDREESTLRRIVDHGARGAEVPTFKANHGGDNLFVSCELLSKNYVPVHTYRHDLESFFYLLVTHCAVHNPEDGTYGEVRPWARRDALKVGLSKADFLTALDDSDEGRWHYFYAKFFCGAHAEYDDIIDDWMVPLRQYFVWSGVAFQEDCLLTKGTLVEAEWRILEKLREVAILCPEISYGRFMKSIGAQLDCDCEECVCGNMD</sequence>